<dbReference type="NCBIfam" id="TIGR03317">
    <property type="entry name" value="ygfZ_signature"/>
    <property type="match status" value="1"/>
</dbReference>
<dbReference type="GO" id="GO:0016226">
    <property type="term" value="P:iron-sulfur cluster assembly"/>
    <property type="evidence" value="ECO:0007669"/>
    <property type="project" value="TreeGrafter"/>
</dbReference>
<dbReference type="InterPro" id="IPR057460">
    <property type="entry name" value="CAF17_C"/>
</dbReference>
<dbReference type="FunFam" id="3.30.1360.120:FF:000024">
    <property type="entry name" value="Putative transferase, mitochondrial"/>
    <property type="match status" value="1"/>
</dbReference>
<dbReference type="PANTHER" id="PTHR22602">
    <property type="entry name" value="TRANSFERASE CAF17, MITOCHONDRIAL-RELATED"/>
    <property type="match status" value="1"/>
</dbReference>
<evidence type="ECO:0000313" key="6">
    <source>
        <dbReference type="Proteomes" id="UP000541444"/>
    </source>
</evidence>
<keyword evidence="6" id="KW-1185">Reference proteome</keyword>
<dbReference type="AlphaFoldDB" id="A0A7J7MCS1"/>
<dbReference type="OrthoDB" id="191995at2759"/>
<protein>
    <recommendedName>
        <fullName evidence="4">CAF17 C-terminal domain-containing protein</fullName>
    </recommendedName>
</protein>
<evidence type="ECO:0000259" key="4">
    <source>
        <dbReference type="Pfam" id="PF25455"/>
    </source>
</evidence>
<feature type="domain" description="CAF17 C-terminal" evidence="4">
    <location>
        <begin position="318"/>
        <end position="399"/>
    </location>
</feature>
<dbReference type="Proteomes" id="UP000541444">
    <property type="component" value="Unassembled WGS sequence"/>
</dbReference>
<organism evidence="5 6">
    <name type="scientific">Kingdonia uniflora</name>
    <dbReference type="NCBI Taxonomy" id="39325"/>
    <lineage>
        <taxon>Eukaryota</taxon>
        <taxon>Viridiplantae</taxon>
        <taxon>Streptophyta</taxon>
        <taxon>Embryophyta</taxon>
        <taxon>Tracheophyta</taxon>
        <taxon>Spermatophyta</taxon>
        <taxon>Magnoliopsida</taxon>
        <taxon>Ranunculales</taxon>
        <taxon>Circaeasteraceae</taxon>
        <taxon>Kingdonia</taxon>
    </lineage>
</organism>
<sequence>MQRFKLSSLQIQRSHLYSFRNLHCYLPKLFSQQQQQTPLENVGPICSHLKSRSVIKFQGPDTIKFLQGLLTNDVRRFAQSIAEKPKTSNFPTPNVSPVSEPPMYAAMLTPQGRFLYDFFLYRPWRPEEKLDTTGAKPGEEGFALFADVDFTVLDEILECLRKYRLRSKVEIENVGNDYACWQRFGGQLSSKSSSTEDPKAASIGWGGAINCAGMSATQGNHLGWQWYNDPRLETLGFRGIFPSNTIPPLVEADKEADERNYLLWRLEKGVAEGSTEIPKGEAIPLEYNMVGLNAISFDKGCYVGQEFVARTHHRGVIRKRLLPLKFANGSGKEVVQKVTPGSEIVDTTSNKKVGTVTTALGSRGLGLLRLEEAFNASGTLSIKDQDNVKIEVIRPDWWPTEWFPERQNHTSAA</sequence>
<dbReference type="PANTHER" id="PTHR22602:SF0">
    <property type="entry name" value="TRANSFERASE CAF17, MITOCHONDRIAL-RELATED"/>
    <property type="match status" value="1"/>
</dbReference>
<gene>
    <name evidence="5" type="ORF">GIB67_012985</name>
</gene>
<proteinExistence type="predicted"/>
<dbReference type="Pfam" id="PF25455">
    <property type="entry name" value="Beta-barrel_CAF17_C"/>
    <property type="match status" value="1"/>
</dbReference>
<dbReference type="Gene3D" id="3.30.1360.120">
    <property type="entry name" value="Probable tRNA modification gtpase trme, domain 1"/>
    <property type="match status" value="1"/>
</dbReference>
<evidence type="ECO:0000313" key="5">
    <source>
        <dbReference type="EMBL" id="KAF6152538.1"/>
    </source>
</evidence>
<dbReference type="InterPro" id="IPR017703">
    <property type="entry name" value="YgfZ/GCV_T_CS"/>
</dbReference>
<comment type="subcellular location">
    <subcellularLocation>
        <location evidence="1">Mitochondrion</location>
    </subcellularLocation>
</comment>
<evidence type="ECO:0000256" key="2">
    <source>
        <dbReference type="ARBA" id="ARBA00022946"/>
    </source>
</evidence>
<evidence type="ECO:0000256" key="1">
    <source>
        <dbReference type="ARBA" id="ARBA00004173"/>
    </source>
</evidence>
<reference evidence="5 6" key="1">
    <citation type="journal article" date="2020" name="IScience">
        <title>Genome Sequencing of the Endangered Kingdonia uniflora (Circaeasteraceae, Ranunculales) Reveals Potential Mechanisms of Evolutionary Specialization.</title>
        <authorList>
            <person name="Sun Y."/>
            <person name="Deng T."/>
            <person name="Zhang A."/>
            <person name="Moore M.J."/>
            <person name="Landis J.B."/>
            <person name="Lin N."/>
            <person name="Zhang H."/>
            <person name="Zhang X."/>
            <person name="Huang J."/>
            <person name="Zhang X."/>
            <person name="Sun H."/>
            <person name="Wang H."/>
        </authorList>
    </citation>
    <scope>NUCLEOTIDE SEQUENCE [LARGE SCALE GENOMIC DNA]</scope>
    <source>
        <strain evidence="5">TB1705</strain>
        <tissue evidence="5">Leaf</tissue>
    </source>
</reference>
<evidence type="ECO:0000256" key="3">
    <source>
        <dbReference type="ARBA" id="ARBA00023128"/>
    </source>
</evidence>
<dbReference type="SUPFAM" id="SSF103025">
    <property type="entry name" value="Folate-binding domain"/>
    <property type="match status" value="1"/>
</dbReference>
<accession>A0A7J7MCS1</accession>
<keyword evidence="3" id="KW-0496">Mitochondrion</keyword>
<dbReference type="EMBL" id="JACGCM010001620">
    <property type="protein sequence ID" value="KAF6152538.1"/>
    <property type="molecule type" value="Genomic_DNA"/>
</dbReference>
<keyword evidence="2" id="KW-0809">Transit peptide</keyword>
<dbReference type="InterPro" id="IPR027266">
    <property type="entry name" value="TrmE/GcvT-like"/>
</dbReference>
<comment type="caution">
    <text evidence="5">The sequence shown here is derived from an EMBL/GenBank/DDBJ whole genome shotgun (WGS) entry which is preliminary data.</text>
</comment>
<dbReference type="InterPro" id="IPR045179">
    <property type="entry name" value="YgfZ/GcvT"/>
</dbReference>
<dbReference type="GO" id="GO:0005759">
    <property type="term" value="C:mitochondrial matrix"/>
    <property type="evidence" value="ECO:0007669"/>
    <property type="project" value="TreeGrafter"/>
</dbReference>
<name>A0A7J7MCS1_9MAGN</name>